<evidence type="ECO:0000313" key="2">
    <source>
        <dbReference type="EMBL" id="KHQ50854.1"/>
    </source>
</evidence>
<comment type="caution">
    <text evidence="2">The sequence shown here is derived from an EMBL/GenBank/DDBJ whole genome shotgun (WGS) entry which is preliminary data.</text>
</comment>
<dbReference type="RefSeq" id="WP_052244776.1">
    <property type="nucleotide sequence ID" value="NZ_JSUQ01000021.1"/>
</dbReference>
<accession>A0A0B3SJW7</accession>
<sequence length="205" mass="23130">MGRALLQWDEWSPGLDTDDMTLAEVLATMPAAEAEDVPEIIRKYENPESPDALPGAISLARHDCIHVLLGRGLHVQDEAFIIGATMGAASDITDEAVDTFIHVSTTLYPKVWQFSPEHIPSYRLGVGYSIDNLPNRDLHLVPLEEEPWQSMTVREVRKHFGIVKEELRAYFRKAELLVPGTRASRRLDTSAHRRDQSLNYRNDGD</sequence>
<evidence type="ECO:0000313" key="3">
    <source>
        <dbReference type="Proteomes" id="UP000030960"/>
    </source>
</evidence>
<feature type="region of interest" description="Disordered" evidence="1">
    <location>
        <begin position="185"/>
        <end position="205"/>
    </location>
</feature>
<reference evidence="2 3" key="1">
    <citation type="submission" date="2014-10" db="EMBL/GenBank/DDBJ databases">
        <title>Genome sequence of Ponticoccus sp. strain UMTAT08 isolated from clonal culture of toxic dinoflagellate Alexandrium tamiyavanichii.</title>
        <authorList>
            <person name="Gan H.Y."/>
            <person name="Muhd D.-D."/>
            <person name="Mohd Noor M.E."/>
            <person name="Yeong Y.S."/>
            <person name="Usup G."/>
        </authorList>
    </citation>
    <scope>NUCLEOTIDE SEQUENCE [LARGE SCALE GENOMIC DNA]</scope>
    <source>
        <strain evidence="2 3">UMTAT08</strain>
    </source>
</reference>
<dbReference type="EMBL" id="JSUQ01000021">
    <property type="protein sequence ID" value="KHQ50854.1"/>
    <property type="molecule type" value="Genomic_DNA"/>
</dbReference>
<proteinExistence type="predicted"/>
<dbReference type="STRING" id="561184.SAMN05216376_10413"/>
<evidence type="ECO:0000256" key="1">
    <source>
        <dbReference type="SAM" id="MobiDB-lite"/>
    </source>
</evidence>
<organism evidence="2 3">
    <name type="scientific">Mameliella alba</name>
    <dbReference type="NCBI Taxonomy" id="561184"/>
    <lineage>
        <taxon>Bacteria</taxon>
        <taxon>Pseudomonadati</taxon>
        <taxon>Pseudomonadota</taxon>
        <taxon>Alphaproteobacteria</taxon>
        <taxon>Rhodobacterales</taxon>
        <taxon>Roseobacteraceae</taxon>
        <taxon>Mameliella</taxon>
    </lineage>
</organism>
<gene>
    <name evidence="2" type="ORF">OA50_04566</name>
</gene>
<name>A0A0B3SJW7_9RHOB</name>
<keyword evidence="3" id="KW-1185">Reference proteome</keyword>
<dbReference type="AlphaFoldDB" id="A0A0B3SJW7"/>
<dbReference type="Proteomes" id="UP000030960">
    <property type="component" value="Unassembled WGS sequence"/>
</dbReference>
<dbReference type="OrthoDB" id="571472at2"/>
<protein>
    <submittedName>
        <fullName evidence="2">Uncharacterized protein</fullName>
    </submittedName>
</protein>